<dbReference type="GO" id="GO:1990404">
    <property type="term" value="F:NAD+-protein mono-ADP-ribosyltransferase activity"/>
    <property type="evidence" value="ECO:0007669"/>
    <property type="project" value="TreeGrafter"/>
</dbReference>
<feature type="domain" description="PARP catalytic" evidence="8">
    <location>
        <begin position="33"/>
        <end position="229"/>
    </location>
</feature>
<reference evidence="9 10" key="1">
    <citation type="submission" date="2021-04" db="EMBL/GenBank/DDBJ databases">
        <authorList>
            <person name="De Guttry C."/>
            <person name="Zahm M."/>
            <person name="Klopp C."/>
            <person name="Cabau C."/>
            <person name="Louis A."/>
            <person name="Berthelot C."/>
            <person name="Parey E."/>
            <person name="Roest Crollius H."/>
            <person name="Montfort J."/>
            <person name="Robinson-Rechavi M."/>
            <person name="Bucao C."/>
            <person name="Bouchez O."/>
            <person name="Gislard M."/>
            <person name="Lluch J."/>
            <person name="Milhes M."/>
            <person name="Lampietro C."/>
            <person name="Lopez Roques C."/>
            <person name="Donnadieu C."/>
            <person name="Braasch I."/>
            <person name="Desvignes T."/>
            <person name="Postlethwait J."/>
            <person name="Bobe J."/>
            <person name="Wedekind C."/>
            <person name="Guiguen Y."/>
        </authorList>
    </citation>
    <scope>NUCLEOTIDE SEQUENCE [LARGE SCALE GENOMIC DNA]</scope>
    <source>
        <strain evidence="9">Cs_M1</strain>
        <tissue evidence="9">Blood</tissue>
    </source>
</reference>
<evidence type="ECO:0000256" key="5">
    <source>
        <dbReference type="ARBA" id="ARBA00023242"/>
    </source>
</evidence>
<dbReference type="InterPro" id="IPR012317">
    <property type="entry name" value="Poly(ADP-ribose)pol_cat_dom"/>
</dbReference>
<evidence type="ECO:0000313" key="9">
    <source>
        <dbReference type="EMBL" id="KAK6312539.1"/>
    </source>
</evidence>
<dbReference type="GO" id="GO:0003714">
    <property type="term" value="F:transcription corepressor activity"/>
    <property type="evidence" value="ECO:0007669"/>
    <property type="project" value="TreeGrafter"/>
</dbReference>
<evidence type="ECO:0000256" key="4">
    <source>
        <dbReference type="ARBA" id="ARBA00023027"/>
    </source>
</evidence>
<evidence type="ECO:0000256" key="2">
    <source>
        <dbReference type="ARBA" id="ARBA00022676"/>
    </source>
</evidence>
<dbReference type="GO" id="GO:0003950">
    <property type="term" value="F:NAD+ poly-ADP-ribosyltransferase activity"/>
    <property type="evidence" value="ECO:0007669"/>
    <property type="project" value="UniProtKB-UniRule"/>
</dbReference>
<evidence type="ECO:0000313" key="10">
    <source>
        <dbReference type="Proteomes" id="UP001356427"/>
    </source>
</evidence>
<dbReference type="GO" id="GO:0005737">
    <property type="term" value="C:cytoplasm"/>
    <property type="evidence" value="ECO:0007669"/>
    <property type="project" value="TreeGrafter"/>
</dbReference>
<sequence>MHKVILPDGAATNTCGNRLKSRCIDQLAGQPIESLPQHWDAVPANTSCLSCLIQTGSPEHNEVLNLFRATCPNNVIKIERIQNPTLWRTLQIKKLDMELRNGHQKNEKRLFHGTCHTTIDHINNHGFNRSYAGKNAAAYGNGTYFAVSASYSASNTYSRPDPKGQKYMYLCRVLTGDFTAGRHGMKVPPTKSTTTVELYNSVTDNPSGPSMFVIFHDNQAYPEYLITFF</sequence>
<evidence type="ECO:0000256" key="7">
    <source>
        <dbReference type="RuleBase" id="RU362114"/>
    </source>
</evidence>
<accession>A0AAN8LM93</accession>
<dbReference type="AlphaFoldDB" id="A0AAN8LM93"/>
<keyword evidence="2 7" id="KW-0328">Glycosyltransferase</keyword>
<dbReference type="EC" id="2.4.2.-" evidence="7"/>
<dbReference type="EMBL" id="JAGTTL010000015">
    <property type="protein sequence ID" value="KAK6312539.1"/>
    <property type="molecule type" value="Genomic_DNA"/>
</dbReference>
<keyword evidence="3 7" id="KW-0808">Transferase</keyword>
<keyword evidence="10" id="KW-1185">Reference proteome</keyword>
<dbReference type="FunFam" id="3.90.228.10:FF:000008">
    <property type="entry name" value="Poly [ADP-ribose] polymerase"/>
    <property type="match status" value="1"/>
</dbReference>
<gene>
    <name evidence="9" type="ORF">J4Q44_G00182030</name>
</gene>
<dbReference type="PANTHER" id="PTHR14453">
    <property type="entry name" value="PARP/ZINC FINGER CCCH TYPE DOMAIN CONTAINING PROTEIN"/>
    <property type="match status" value="1"/>
</dbReference>
<keyword evidence="4 7" id="KW-0520">NAD</keyword>
<dbReference type="InterPro" id="IPR052056">
    <property type="entry name" value="Mono-ARTD/PARP"/>
</dbReference>
<comment type="caution">
    <text evidence="9">The sequence shown here is derived from an EMBL/GenBank/DDBJ whole genome shotgun (WGS) entry which is preliminary data.</text>
</comment>
<dbReference type="Gene3D" id="3.90.228.10">
    <property type="match status" value="1"/>
</dbReference>
<dbReference type="PANTHER" id="PTHR14453:SF89">
    <property type="entry name" value="PROTEIN MONO-ADP-RIBOSYLTRANSFERASE PARP14"/>
    <property type="match status" value="1"/>
</dbReference>
<dbReference type="SUPFAM" id="SSF56399">
    <property type="entry name" value="ADP-ribosylation"/>
    <property type="match status" value="1"/>
</dbReference>
<comment type="subcellular location">
    <subcellularLocation>
        <location evidence="1">Nucleus</location>
    </subcellularLocation>
</comment>
<keyword evidence="5" id="KW-0539">Nucleus</keyword>
<dbReference type="CDD" id="cd01439">
    <property type="entry name" value="TCCD_inducible_PARP_like"/>
    <property type="match status" value="1"/>
</dbReference>
<dbReference type="GO" id="GO:0005634">
    <property type="term" value="C:nucleus"/>
    <property type="evidence" value="ECO:0007669"/>
    <property type="project" value="UniProtKB-SubCell"/>
</dbReference>
<organism evidence="9 10">
    <name type="scientific">Coregonus suidteri</name>
    <dbReference type="NCBI Taxonomy" id="861788"/>
    <lineage>
        <taxon>Eukaryota</taxon>
        <taxon>Metazoa</taxon>
        <taxon>Chordata</taxon>
        <taxon>Craniata</taxon>
        <taxon>Vertebrata</taxon>
        <taxon>Euteleostomi</taxon>
        <taxon>Actinopterygii</taxon>
        <taxon>Neopterygii</taxon>
        <taxon>Teleostei</taxon>
        <taxon>Protacanthopterygii</taxon>
        <taxon>Salmoniformes</taxon>
        <taxon>Salmonidae</taxon>
        <taxon>Coregoninae</taxon>
        <taxon>Coregonus</taxon>
    </lineage>
</organism>
<evidence type="ECO:0000256" key="3">
    <source>
        <dbReference type="ARBA" id="ARBA00022679"/>
    </source>
</evidence>
<dbReference type="GO" id="GO:0010629">
    <property type="term" value="P:negative regulation of gene expression"/>
    <property type="evidence" value="ECO:0007669"/>
    <property type="project" value="TreeGrafter"/>
</dbReference>
<protein>
    <recommendedName>
        <fullName evidence="7">Poly [ADP-ribose] polymerase</fullName>
        <shortName evidence="7">PARP</shortName>
        <ecNumber evidence="7">2.4.2.-</ecNumber>
    </recommendedName>
</protein>
<name>A0AAN8LM93_9TELE</name>
<proteinExistence type="inferred from homology"/>
<evidence type="ECO:0000256" key="6">
    <source>
        <dbReference type="ARBA" id="ARBA00024347"/>
    </source>
</evidence>
<dbReference type="Proteomes" id="UP001356427">
    <property type="component" value="Unassembled WGS sequence"/>
</dbReference>
<dbReference type="PROSITE" id="PS51059">
    <property type="entry name" value="PARP_CATALYTIC"/>
    <property type="match status" value="1"/>
</dbReference>
<comment type="similarity">
    <text evidence="6">Belongs to the ARTD/PARP family.</text>
</comment>
<dbReference type="GO" id="GO:0070212">
    <property type="term" value="P:protein poly-ADP-ribosylation"/>
    <property type="evidence" value="ECO:0007669"/>
    <property type="project" value="TreeGrafter"/>
</dbReference>
<evidence type="ECO:0000259" key="8">
    <source>
        <dbReference type="PROSITE" id="PS51059"/>
    </source>
</evidence>
<evidence type="ECO:0000256" key="1">
    <source>
        <dbReference type="ARBA" id="ARBA00004123"/>
    </source>
</evidence>
<dbReference type="Pfam" id="PF00644">
    <property type="entry name" value="PARP"/>
    <property type="match status" value="1"/>
</dbReference>